<dbReference type="HOGENOM" id="CLU_557028_0_0_1"/>
<sequence>MDYSPEEILAEPSQFNSSIKLEWSNDHILLNYEPDEDDAQNDNLSENNVEQKRNLHENQNEPIIGLSLHGLDIIPDMSDVILDNQNDVQKISYRFNELVKDSKLIYNKMNMYCISTTVDTVRKMEVKQWDAVRDMYEKLKVKEITHDELNVLVCKILEDIYGETEVMKILNQYDKNIDKAVLIFGKYVFSRYNEAFIDGIRLYNGMKSFVRDNSNKYLLSHKKPSLNKEKMNVDDKIFERKKKTPVTKRKCYACSENRKKLMENKTKQIIPNSPTLCTPATRKVSYIKTNLVGLKTQVQEIKTSQTPNLHKTESLIKNKLNKNYQINRNKFDKTMNPSYSEGDINLNDDKLITDENSEEVIIKAASCSEITSKRSEDILTTLMKSKGSDKKTRSNLTIRLEKEFLPQEPIYECQIGSIQRHFAIAVTKLKSCLNGIPGTVKALLPNLILIIVFSLCKNQLVHTNLYCAATDWFKSKMRNVLIGALRCIEK</sequence>
<dbReference type="EnsemblMetazoa" id="RPRC005590-RA">
    <property type="protein sequence ID" value="RPRC005590-PA"/>
    <property type="gene ID" value="RPRC005590"/>
</dbReference>
<dbReference type="GeneID" id="141460650"/>
<dbReference type="Proteomes" id="UP000015103">
    <property type="component" value="Unassembled WGS sequence"/>
</dbReference>
<protein>
    <submittedName>
        <fullName evidence="1">Uncharacterized protein</fullName>
    </submittedName>
</protein>
<keyword evidence="2" id="KW-1185">Reference proteome</keyword>
<proteinExistence type="predicted"/>
<evidence type="ECO:0000313" key="2">
    <source>
        <dbReference type="Proteomes" id="UP000015103"/>
    </source>
</evidence>
<dbReference type="VEuPathDB" id="VectorBase:RPRC005590"/>
<reference evidence="1" key="1">
    <citation type="submission" date="2015-05" db="UniProtKB">
        <authorList>
            <consortium name="EnsemblMetazoa"/>
        </authorList>
    </citation>
    <scope>IDENTIFICATION</scope>
</reference>
<organism evidence="1 2">
    <name type="scientific">Rhodnius prolixus</name>
    <name type="common">Triatomid bug</name>
    <dbReference type="NCBI Taxonomy" id="13249"/>
    <lineage>
        <taxon>Eukaryota</taxon>
        <taxon>Metazoa</taxon>
        <taxon>Ecdysozoa</taxon>
        <taxon>Arthropoda</taxon>
        <taxon>Hexapoda</taxon>
        <taxon>Insecta</taxon>
        <taxon>Pterygota</taxon>
        <taxon>Neoptera</taxon>
        <taxon>Paraneoptera</taxon>
        <taxon>Hemiptera</taxon>
        <taxon>Heteroptera</taxon>
        <taxon>Panheteroptera</taxon>
        <taxon>Cimicomorpha</taxon>
        <taxon>Reduviidae</taxon>
        <taxon>Triatominae</taxon>
        <taxon>Rhodnius</taxon>
    </lineage>
</organism>
<dbReference type="RefSeq" id="XP_073996962.1">
    <property type="nucleotide sequence ID" value="XM_074140861.1"/>
</dbReference>
<name>T1HNG6_RHOPR</name>
<dbReference type="AlphaFoldDB" id="T1HNG6"/>
<accession>T1HNG6</accession>
<dbReference type="EMBL" id="ACPB03012016">
    <property type="status" value="NOT_ANNOTATED_CDS"/>
    <property type="molecule type" value="Genomic_DNA"/>
</dbReference>
<dbReference type="InParanoid" id="T1HNG6"/>
<evidence type="ECO:0000313" key="1">
    <source>
        <dbReference type="EnsemblMetazoa" id="RPRC005590-PA"/>
    </source>
</evidence>